<gene>
    <name evidence="1" type="ORF">I79_021752</name>
</gene>
<protein>
    <submittedName>
        <fullName evidence="1">Uncharacterized protein</fullName>
    </submittedName>
</protein>
<name>G3IDH2_CRIGR</name>
<dbReference type="InParanoid" id="G3IDH2"/>
<evidence type="ECO:0000313" key="2">
    <source>
        <dbReference type="Proteomes" id="UP000001075"/>
    </source>
</evidence>
<dbReference type="Proteomes" id="UP000001075">
    <property type="component" value="Unassembled WGS sequence"/>
</dbReference>
<sequence>MASYYYKNILTCQTPEIPGPHLKICHSNKCPSTCRNCKVNAALRGASKAL</sequence>
<proteinExistence type="predicted"/>
<dbReference type="EMBL" id="JH002057">
    <property type="protein sequence ID" value="EGW09286.1"/>
    <property type="molecule type" value="Genomic_DNA"/>
</dbReference>
<evidence type="ECO:0000313" key="1">
    <source>
        <dbReference type="EMBL" id="EGW09286.1"/>
    </source>
</evidence>
<reference evidence="2" key="1">
    <citation type="journal article" date="2011" name="Nat. Biotechnol.">
        <title>The genomic sequence of the Chinese hamster ovary (CHO)-K1 cell line.</title>
        <authorList>
            <person name="Xu X."/>
            <person name="Nagarajan H."/>
            <person name="Lewis N.E."/>
            <person name="Pan S."/>
            <person name="Cai Z."/>
            <person name="Liu X."/>
            <person name="Chen W."/>
            <person name="Xie M."/>
            <person name="Wang W."/>
            <person name="Hammond S."/>
            <person name="Andersen M.R."/>
            <person name="Neff N."/>
            <person name="Passarelli B."/>
            <person name="Koh W."/>
            <person name="Fan H.C."/>
            <person name="Wang J."/>
            <person name="Gui Y."/>
            <person name="Lee K.H."/>
            <person name="Betenbaugh M.J."/>
            <person name="Quake S.R."/>
            <person name="Famili I."/>
            <person name="Palsson B.O."/>
            <person name="Wang J."/>
        </authorList>
    </citation>
    <scope>NUCLEOTIDE SEQUENCE [LARGE SCALE GENOMIC DNA]</scope>
    <source>
        <strain evidence="2">CHO K1 cell line</strain>
    </source>
</reference>
<dbReference type="AlphaFoldDB" id="G3IDH2"/>
<organism evidence="1 2">
    <name type="scientific">Cricetulus griseus</name>
    <name type="common">Chinese hamster</name>
    <name type="synonym">Cricetulus barabensis griseus</name>
    <dbReference type="NCBI Taxonomy" id="10029"/>
    <lineage>
        <taxon>Eukaryota</taxon>
        <taxon>Metazoa</taxon>
        <taxon>Chordata</taxon>
        <taxon>Craniata</taxon>
        <taxon>Vertebrata</taxon>
        <taxon>Euteleostomi</taxon>
        <taxon>Mammalia</taxon>
        <taxon>Eutheria</taxon>
        <taxon>Euarchontoglires</taxon>
        <taxon>Glires</taxon>
        <taxon>Rodentia</taxon>
        <taxon>Myomorpha</taxon>
        <taxon>Muroidea</taxon>
        <taxon>Cricetidae</taxon>
        <taxon>Cricetinae</taxon>
        <taxon>Cricetulus</taxon>
    </lineage>
</organism>
<accession>G3IDH2</accession>